<comment type="caution">
    <text evidence="1">The sequence shown here is derived from an EMBL/GenBank/DDBJ whole genome shotgun (WGS) entry which is preliminary data.</text>
</comment>
<evidence type="ECO:0000313" key="2">
    <source>
        <dbReference type="Proteomes" id="UP001150581"/>
    </source>
</evidence>
<sequence length="1718" mass="183370">MRLYFQQADDERRGYLLTALRNRCLAADTSSAGVGAFSEEDHSSNTADAMWGRSVIETIRRTNTESEARGDAAGRQEQHGQKQRAKRGLQRSNTKRSIELRRAEISDFMDGLFKTGGCSGGLKAETSASQASTLLAEGGQGDTALLMEEIQCFLAAEREQRDLAVATESLTEIRDDHLKPLLRNLEPRLFRRRLRIDFVVVGAAGQAHAANVSPPHQRFLRSLERANLRMRGESGSGAKANTKANTKAESKTAQRQKTREELEAKRTNIIQELIATERSYVEKLRALIDIYVVPLRSAARSANNTLIPAYDAHVIFGNIERVSEVNERFLGDLEAWAAGEMDPRETIGSLCRDHFVDFHVYKRYINGYQHALATSRELEAKNPLYAAFLNRAREREECRKLGISDLLIMPVQRIPRYTLLLTDLLKATVAEEDEVACIQLALERVNEIGQLADNQVAESVAELHRIHTTVEGCPPNLISASREFIGAIDASEIDLATSAPKRPVSLLVFSDLLMVVERFWPPRDHGGIRVTAQPALRHACPVHASVGTGTSTALETGSGADYKTACTCSTGPNSGSSSSIPAATAFLSTTSDSSRGKRWGRFAGWVDITRVSTLEKSLNPSSRSFYIHRYPSGGAGAASGADDVQAAGAVARLRAATVAPSANPSGQRSSASSIVSLESGTATSPALPSEMLHQEFARILYPAEATYESYGDHGYWYPQSLHEFETDHPLTRDAFFEFLNIAWERSIARCFESTSSLSRQGSSSSSSAATAAVRNHRKTKSGAGSGASASADANTNASSNASANANANAVLPVASLGHPELDRVDVGGQAWTVRIWDAADYARSRHSCPSALTADMTVVWDYSQMGSPAPPAAPPAYFPQQACRIIDSGDGYFDVVSTVLPLDSQLPHSAETETYAELLEERDVADNWPALCRLVEQAVTMYQYVLLAYPEHRRVQQCYNRSILASLFGQNALGSSSSVRAETAVSAAPRKLFSRARHLFSSGKLRSSGSSSASVSGSGAQKGASSADSTNLFSSAYSNAVTTETIGPSSGSSPYNHSTISTPLTVLGRYKLKGKSSTMVPSRRANTLQPDPQASQLTKSVSAGSTPSHSSNSSAHAGKPALAASSSFSAGDASKFGIATTGGSTSTRLSPIPDKLSSGRKIAHTIDEFPPFSSTLLADNALDIRTRSQTSWEQRARAATSMPSMAQGLPTRQQSSRVRGSQASKDALSVLPLKLSGSSPSLVKLEKQASSSKPRPTGADGADSTDDAAAYTKRRSMSVVEIIPGCDGISLYAAPDLGSVSGPGSLLLTTQRQSRNDSTNVVGSIASIVSSVSATASNFGACGPRGDSGSEFSLSLDILQPHGESLDIPDDLKLEFDAALSGDSSTPPHSEHGLTLNMQSFVSPFPSAVSTGMIDTAGADSGHPFKSGAHGLSVFIPLNGNVPNTSSTWDIVSPEYIGLADQHSQLPLKSADSAASSSLFSSSQGTPPATVNSGRGTERRRGVYGAPPHKTAAAGTMLTSTPRSPRADQQARAHIMLSESDILLDIARELGEDESFAQPANISSLYVDEDDVARHLGKMSISNHRPQTSPGFPQHGAVLSPNSSDRDSGSPVYLDTLRPLPSVPMHSKSLNYGSERHAPSHSRNQAFGTMAPSISGTFNGPSAWTMSSARARIPHPPPTTYNLQQQAPSHQEASLSSSSADYRRLPSLPPRIRSTAAP</sequence>
<keyword evidence="2" id="KW-1185">Reference proteome</keyword>
<name>A0ACC1ILZ7_9FUNG</name>
<reference evidence="1" key="1">
    <citation type="submission" date="2022-07" db="EMBL/GenBank/DDBJ databases">
        <title>Phylogenomic reconstructions and comparative analyses of Kickxellomycotina fungi.</title>
        <authorList>
            <person name="Reynolds N.K."/>
            <person name="Stajich J.E."/>
            <person name="Barry K."/>
            <person name="Grigoriev I.V."/>
            <person name="Crous P."/>
            <person name="Smith M.E."/>
        </authorList>
    </citation>
    <scope>NUCLEOTIDE SEQUENCE</scope>
    <source>
        <strain evidence="1">Benny 63K</strain>
    </source>
</reference>
<organism evidence="1 2">
    <name type="scientific">Kickxella alabastrina</name>
    <dbReference type="NCBI Taxonomy" id="61397"/>
    <lineage>
        <taxon>Eukaryota</taxon>
        <taxon>Fungi</taxon>
        <taxon>Fungi incertae sedis</taxon>
        <taxon>Zoopagomycota</taxon>
        <taxon>Kickxellomycotina</taxon>
        <taxon>Kickxellomycetes</taxon>
        <taxon>Kickxellales</taxon>
        <taxon>Kickxellaceae</taxon>
        <taxon>Kickxella</taxon>
    </lineage>
</organism>
<gene>
    <name evidence="1" type="ORF">LPJ66_003234</name>
</gene>
<dbReference type="Proteomes" id="UP001150581">
    <property type="component" value="Unassembled WGS sequence"/>
</dbReference>
<feature type="non-terminal residue" evidence="1">
    <location>
        <position position="1718"/>
    </location>
</feature>
<protein>
    <submittedName>
        <fullName evidence="1">Uncharacterized protein</fullName>
    </submittedName>
</protein>
<proteinExistence type="predicted"/>
<accession>A0ACC1ILZ7</accession>
<dbReference type="EMBL" id="JANBPG010000312">
    <property type="protein sequence ID" value="KAJ1897655.1"/>
    <property type="molecule type" value="Genomic_DNA"/>
</dbReference>
<evidence type="ECO:0000313" key="1">
    <source>
        <dbReference type="EMBL" id="KAJ1897655.1"/>
    </source>
</evidence>